<accession>A0A4R7EUQ2</accession>
<name>A0A4R7EUQ2_9FLAO</name>
<reference evidence="5 6" key="1">
    <citation type="submission" date="2019-03" db="EMBL/GenBank/DDBJ databases">
        <title>Genomic Encyclopedia of Archaeal and Bacterial Type Strains, Phase II (KMG-II): from individual species to whole genera.</title>
        <authorList>
            <person name="Goeker M."/>
        </authorList>
    </citation>
    <scope>NUCLEOTIDE SEQUENCE [LARGE SCALE GENOMIC DNA]</scope>
    <source>
        <strain evidence="5 6">DSM 28213</strain>
    </source>
</reference>
<dbReference type="PANTHER" id="PTHR46796:SF13">
    <property type="entry name" value="HTH-TYPE TRANSCRIPTIONAL ACTIVATOR RHAS"/>
    <property type="match status" value="1"/>
</dbReference>
<keyword evidence="3" id="KW-0804">Transcription</keyword>
<dbReference type="InterPro" id="IPR018060">
    <property type="entry name" value="HTH_AraC"/>
</dbReference>
<evidence type="ECO:0000256" key="1">
    <source>
        <dbReference type="ARBA" id="ARBA00023015"/>
    </source>
</evidence>
<dbReference type="InterPro" id="IPR050204">
    <property type="entry name" value="AraC_XylS_family_regulators"/>
</dbReference>
<dbReference type="Gene3D" id="1.10.10.60">
    <property type="entry name" value="Homeodomain-like"/>
    <property type="match status" value="1"/>
</dbReference>
<dbReference type="GO" id="GO:0003700">
    <property type="term" value="F:DNA-binding transcription factor activity"/>
    <property type="evidence" value="ECO:0007669"/>
    <property type="project" value="InterPro"/>
</dbReference>
<evidence type="ECO:0000259" key="4">
    <source>
        <dbReference type="PROSITE" id="PS01124"/>
    </source>
</evidence>
<dbReference type="SMART" id="SM00342">
    <property type="entry name" value="HTH_ARAC"/>
    <property type="match status" value="1"/>
</dbReference>
<dbReference type="Proteomes" id="UP000295215">
    <property type="component" value="Unassembled WGS sequence"/>
</dbReference>
<evidence type="ECO:0000256" key="3">
    <source>
        <dbReference type="ARBA" id="ARBA00023163"/>
    </source>
</evidence>
<dbReference type="InterPro" id="IPR009057">
    <property type="entry name" value="Homeodomain-like_sf"/>
</dbReference>
<organism evidence="5 6">
    <name type="scientific">Myroides indicus</name>
    <dbReference type="NCBI Taxonomy" id="1323422"/>
    <lineage>
        <taxon>Bacteria</taxon>
        <taxon>Pseudomonadati</taxon>
        <taxon>Bacteroidota</taxon>
        <taxon>Flavobacteriia</taxon>
        <taxon>Flavobacteriales</taxon>
        <taxon>Flavobacteriaceae</taxon>
        <taxon>Myroides</taxon>
    </lineage>
</organism>
<dbReference type="Pfam" id="PF12833">
    <property type="entry name" value="HTH_18"/>
    <property type="match status" value="1"/>
</dbReference>
<dbReference type="PROSITE" id="PS01124">
    <property type="entry name" value="HTH_ARAC_FAMILY_2"/>
    <property type="match status" value="1"/>
</dbReference>
<dbReference type="SUPFAM" id="SSF46689">
    <property type="entry name" value="Homeodomain-like"/>
    <property type="match status" value="1"/>
</dbReference>
<comment type="caution">
    <text evidence="5">The sequence shown here is derived from an EMBL/GenBank/DDBJ whole genome shotgun (WGS) entry which is preliminary data.</text>
</comment>
<evidence type="ECO:0000313" key="5">
    <source>
        <dbReference type="EMBL" id="TDS50378.1"/>
    </source>
</evidence>
<evidence type="ECO:0000313" key="6">
    <source>
        <dbReference type="Proteomes" id="UP000295215"/>
    </source>
</evidence>
<dbReference type="InterPro" id="IPR046532">
    <property type="entry name" value="DUF6597"/>
</dbReference>
<dbReference type="Pfam" id="PF20240">
    <property type="entry name" value="DUF6597"/>
    <property type="match status" value="1"/>
</dbReference>
<feature type="domain" description="HTH araC/xylS-type" evidence="4">
    <location>
        <begin position="162"/>
        <end position="262"/>
    </location>
</feature>
<dbReference type="AlphaFoldDB" id="A0A4R7EUQ2"/>
<keyword evidence="6" id="KW-1185">Reference proteome</keyword>
<dbReference type="EMBL" id="SOAG01000060">
    <property type="protein sequence ID" value="TDS50378.1"/>
    <property type="molecule type" value="Genomic_DNA"/>
</dbReference>
<gene>
    <name evidence="5" type="ORF">C8P70_1604</name>
</gene>
<keyword evidence="2" id="KW-0238">DNA-binding</keyword>
<dbReference type="PANTHER" id="PTHR46796">
    <property type="entry name" value="HTH-TYPE TRANSCRIPTIONAL ACTIVATOR RHAS-RELATED"/>
    <property type="match status" value="1"/>
</dbReference>
<protein>
    <submittedName>
        <fullName evidence="5">Helix-turn-helix protein</fullName>
    </submittedName>
</protein>
<proteinExistence type="predicted"/>
<keyword evidence="1" id="KW-0805">Transcription regulation</keyword>
<sequence length="262" mass="30357">MSINKLAVIDCRTIPKHKMEYKIIKPYKDLKPFIHFYWKLKGNKLERQWERVFPDGCAGVLMNLGNTCLTDNGSFSLEFGKTYVVGAMTSFKDSFIDSDTHLLGVCLKPATFANFYSYASQNELTNDTIEFEKSNSFNVDKIFNNPFDYLNQFFSDRIKAKHIPLQSVINDIHSTNGQISIHELSKRNFTTVRQLERNFKRFIGLSPKEYSNIIRFQNALSIIKKLDENRSFLDVAFECGYYDHSHLTNEIKRNTGLSPSQL</sequence>
<evidence type="ECO:0000256" key="2">
    <source>
        <dbReference type="ARBA" id="ARBA00023125"/>
    </source>
</evidence>
<dbReference type="GO" id="GO:0043565">
    <property type="term" value="F:sequence-specific DNA binding"/>
    <property type="evidence" value="ECO:0007669"/>
    <property type="project" value="InterPro"/>
</dbReference>